<dbReference type="RefSeq" id="WP_273305098.1">
    <property type="nucleotide sequence ID" value="NZ_DYUD01000006.1"/>
</dbReference>
<reference evidence="1" key="1">
    <citation type="journal article" date="2021" name="PeerJ">
        <title>Extensive microbial diversity within the chicken gut microbiome revealed by metagenomics and culture.</title>
        <authorList>
            <person name="Gilroy R."/>
            <person name="Ravi A."/>
            <person name="Getino M."/>
            <person name="Pursley I."/>
            <person name="Horton D.L."/>
            <person name="Alikhan N.F."/>
            <person name="Baker D."/>
            <person name="Gharbi K."/>
            <person name="Hall N."/>
            <person name="Watson M."/>
            <person name="Adriaenssens E.M."/>
            <person name="Foster-Nyarko E."/>
            <person name="Jarju S."/>
            <person name="Secka A."/>
            <person name="Antonio M."/>
            <person name="Oren A."/>
            <person name="Chaudhuri R.R."/>
            <person name="La Ragione R."/>
            <person name="Hildebrand F."/>
            <person name="Pallen M.J."/>
        </authorList>
    </citation>
    <scope>NUCLEOTIDE SEQUENCE</scope>
    <source>
        <strain evidence="1">CHK121-7720</strain>
    </source>
</reference>
<evidence type="ECO:0000313" key="2">
    <source>
        <dbReference type="Proteomes" id="UP000757103"/>
    </source>
</evidence>
<protein>
    <recommendedName>
        <fullName evidence="3">RNA helicase</fullName>
    </recommendedName>
</protein>
<evidence type="ECO:0000313" key="1">
    <source>
        <dbReference type="EMBL" id="HJG87983.1"/>
    </source>
</evidence>
<organism evidence="1 2">
    <name type="scientific">Barnesiella viscericola</name>
    <dbReference type="NCBI Taxonomy" id="397865"/>
    <lineage>
        <taxon>Bacteria</taxon>
        <taxon>Pseudomonadati</taxon>
        <taxon>Bacteroidota</taxon>
        <taxon>Bacteroidia</taxon>
        <taxon>Bacteroidales</taxon>
        <taxon>Barnesiellaceae</taxon>
        <taxon>Barnesiella</taxon>
    </lineage>
</organism>
<dbReference type="Proteomes" id="UP000757103">
    <property type="component" value="Unassembled WGS sequence"/>
</dbReference>
<reference evidence="1" key="2">
    <citation type="submission" date="2021-09" db="EMBL/GenBank/DDBJ databases">
        <authorList>
            <person name="Gilroy R."/>
        </authorList>
    </citation>
    <scope>NUCLEOTIDE SEQUENCE</scope>
    <source>
        <strain evidence="1">CHK121-7720</strain>
    </source>
</reference>
<sequence length="287" mass="33027">MPNEKQQTQSLKSQDKKPVCGIVMPISAIDDCSANHWEDVKTILCEAIEAAGYAPNLVSDANDSGIIQKRIVQNLYDNEIVVCDVSCKNPNVMFELGMRLAFDKPTIIVIDDKTNFSFDTAPIEHLRYPRNLAYFEILRFKQNLRDKIVGTIQAAKEPGYTTFLKHFGEFKVADIEHKKGSMNEAILSRVNEIFVEVQRLKQFSRYRSPIEEVTIKRRKELLYDLINNEIDKYCEKYGVQKFDLMKASEDSDELKRLFSYVIRNKQIRDLGTAIDIREGITSALLPF</sequence>
<dbReference type="AlphaFoldDB" id="A0A921STW9"/>
<accession>A0A921STW9</accession>
<dbReference type="EMBL" id="DYUD01000006">
    <property type="protein sequence ID" value="HJG87983.1"/>
    <property type="molecule type" value="Genomic_DNA"/>
</dbReference>
<gene>
    <name evidence="1" type="ORF">K8U91_00710</name>
</gene>
<comment type="caution">
    <text evidence="1">The sequence shown here is derived from an EMBL/GenBank/DDBJ whole genome shotgun (WGS) entry which is preliminary data.</text>
</comment>
<dbReference type="SUPFAM" id="SSF52309">
    <property type="entry name" value="N-(deoxy)ribosyltransferase-like"/>
    <property type="match status" value="1"/>
</dbReference>
<name>A0A921STW9_9BACT</name>
<proteinExistence type="predicted"/>
<evidence type="ECO:0008006" key="3">
    <source>
        <dbReference type="Google" id="ProtNLM"/>
    </source>
</evidence>